<proteinExistence type="predicted"/>
<evidence type="ECO:0000313" key="3">
    <source>
        <dbReference type="Proteomes" id="UP001231124"/>
    </source>
</evidence>
<dbReference type="Pfam" id="PF18546">
    <property type="entry name" value="MetOD1"/>
    <property type="match status" value="1"/>
</dbReference>
<accession>A0ABU0I7S1</accession>
<protein>
    <submittedName>
        <fullName evidence="2">ArsR family transcriptional regulator</fullName>
    </submittedName>
</protein>
<reference evidence="2 3" key="1">
    <citation type="submission" date="2023-07" db="EMBL/GenBank/DDBJ databases">
        <title>Genomic Encyclopedia of Type Strains, Phase IV (KMG-IV): sequencing the most valuable type-strain genomes for metagenomic binning, comparative biology and taxonomic classification.</title>
        <authorList>
            <person name="Goeker M."/>
        </authorList>
    </citation>
    <scope>NUCLEOTIDE SEQUENCE [LARGE SCALE GENOMIC DNA]</scope>
    <source>
        <strain evidence="2 3">DSM 19013</strain>
    </source>
</reference>
<dbReference type="Proteomes" id="UP001231124">
    <property type="component" value="Unassembled WGS sequence"/>
</dbReference>
<feature type="domain" description="Metanogen output" evidence="1">
    <location>
        <begin position="27"/>
        <end position="158"/>
    </location>
</feature>
<name>A0ABU0I7S1_9HYPH</name>
<comment type="caution">
    <text evidence="2">The sequence shown here is derived from an EMBL/GenBank/DDBJ whole genome shotgun (WGS) entry which is preliminary data.</text>
</comment>
<dbReference type="RefSeq" id="WP_238207567.1">
    <property type="nucleotide sequence ID" value="NZ_BPQE01000034.1"/>
</dbReference>
<sequence>MVEAIGEHSNLTAEVSIGRERFLAMVVGSLNDVLSDTVGPREVEGFVNLVGMAVAEQILARYLAAAGTARLDLSATLDALLDWNRDLGGDIAISERSEKKVVLDDRRCPFLGFGLDSRAMCRMTSHVIGHMVAESQGYGRVTLADRASRGSRGCRIVIDLEPNACDGGGQSYYAKGDR</sequence>
<dbReference type="InterPro" id="IPR041359">
    <property type="entry name" value="MetOD1"/>
</dbReference>
<gene>
    <name evidence="2" type="ORF">QO012_004221</name>
</gene>
<organism evidence="2 3">
    <name type="scientific">Methylobacterium aerolatum</name>
    <dbReference type="NCBI Taxonomy" id="418708"/>
    <lineage>
        <taxon>Bacteria</taxon>
        <taxon>Pseudomonadati</taxon>
        <taxon>Pseudomonadota</taxon>
        <taxon>Alphaproteobacteria</taxon>
        <taxon>Hyphomicrobiales</taxon>
        <taxon>Methylobacteriaceae</taxon>
        <taxon>Methylobacterium</taxon>
    </lineage>
</organism>
<keyword evidence="3" id="KW-1185">Reference proteome</keyword>
<evidence type="ECO:0000313" key="2">
    <source>
        <dbReference type="EMBL" id="MDQ0449699.1"/>
    </source>
</evidence>
<dbReference type="EMBL" id="JAUSVP010000017">
    <property type="protein sequence ID" value="MDQ0449699.1"/>
    <property type="molecule type" value="Genomic_DNA"/>
</dbReference>
<evidence type="ECO:0000259" key="1">
    <source>
        <dbReference type="Pfam" id="PF18546"/>
    </source>
</evidence>